<evidence type="ECO:0000256" key="2">
    <source>
        <dbReference type="ARBA" id="ARBA00010489"/>
    </source>
</evidence>
<protein>
    <recommendedName>
        <fullName evidence="3">RNA exonuclease 4</fullName>
    </recommendedName>
</protein>
<dbReference type="Pfam" id="PF00929">
    <property type="entry name" value="RNase_T"/>
    <property type="match status" value="1"/>
</dbReference>
<dbReference type="EMBL" id="LR746272">
    <property type="protein sequence ID" value="CAA7402551.1"/>
    <property type="molecule type" value="Genomic_DNA"/>
</dbReference>
<comment type="subcellular location">
    <subcellularLocation>
        <location evidence="1">Nucleus</location>
    </subcellularLocation>
</comment>
<dbReference type="InterPro" id="IPR013520">
    <property type="entry name" value="Ribonucl_H"/>
</dbReference>
<name>A0A7I8KXY8_SPIIN</name>
<dbReference type="GO" id="GO:0005634">
    <property type="term" value="C:nucleus"/>
    <property type="evidence" value="ECO:0007669"/>
    <property type="project" value="UniProtKB-SubCell"/>
</dbReference>
<accession>A0A7I8KXY8</accession>
<dbReference type="InterPro" id="IPR036397">
    <property type="entry name" value="RNaseH_sf"/>
</dbReference>
<keyword evidence="5" id="KW-0540">Nuclease</keyword>
<sequence length="257" mass="28478">MGGAATNPSAPSLNPNWVVLKQRLKVGRSGKRKERSEAESEAAPAVSATLSPSEVLKPTSTDCSLTDALAMDCEMVGVGSQGTKSAIGRIALVNAWGNVVYDEYVRPLERVVDFRTRISGIRAVHLRKAKDFKSVQNDVSVFLKGRTLVGHALHNDLKALLLSHPGSDVRDTAEYQPFLSGEGRRRALRDLAAQILGITIQQGEHCPVEDAKAAMLIYQKHKKTWEKHMKRQLKLKKKIKDGRRRNRKKKESINPDP</sequence>
<evidence type="ECO:0000259" key="11">
    <source>
        <dbReference type="SMART" id="SM00479"/>
    </source>
</evidence>
<dbReference type="FunFam" id="3.30.420.10:FF:000007">
    <property type="entry name" value="Interferon-stimulated exonuclease gene 20"/>
    <property type="match status" value="1"/>
</dbReference>
<feature type="region of interest" description="Disordered" evidence="10">
    <location>
        <begin position="27"/>
        <end position="51"/>
    </location>
</feature>
<reference evidence="12" key="1">
    <citation type="submission" date="2020-02" db="EMBL/GenBank/DDBJ databases">
        <authorList>
            <person name="Scholz U."/>
            <person name="Mascher M."/>
            <person name="Fiebig A."/>
        </authorList>
    </citation>
    <scope>NUCLEOTIDE SEQUENCE</scope>
</reference>
<dbReference type="Gene3D" id="3.30.420.10">
    <property type="entry name" value="Ribonuclease H-like superfamily/Ribonuclease H"/>
    <property type="match status" value="1"/>
</dbReference>
<feature type="domain" description="Exonuclease" evidence="11">
    <location>
        <begin position="67"/>
        <end position="227"/>
    </location>
</feature>
<proteinExistence type="inferred from homology"/>
<evidence type="ECO:0000256" key="10">
    <source>
        <dbReference type="SAM" id="MobiDB-lite"/>
    </source>
</evidence>
<evidence type="ECO:0000313" key="12">
    <source>
        <dbReference type="EMBL" id="CAA7402551.1"/>
    </source>
</evidence>
<dbReference type="SMART" id="SM00479">
    <property type="entry name" value="EXOIII"/>
    <property type="match status" value="1"/>
</dbReference>
<evidence type="ECO:0000256" key="5">
    <source>
        <dbReference type="ARBA" id="ARBA00022722"/>
    </source>
</evidence>
<dbReference type="OrthoDB" id="16516at2759"/>
<dbReference type="GO" id="GO:0006364">
    <property type="term" value="P:rRNA processing"/>
    <property type="evidence" value="ECO:0007669"/>
    <property type="project" value="UniProtKB-KW"/>
</dbReference>
<dbReference type="AlphaFoldDB" id="A0A7I8KXY8"/>
<evidence type="ECO:0000256" key="8">
    <source>
        <dbReference type="ARBA" id="ARBA00023242"/>
    </source>
</evidence>
<keyword evidence="4" id="KW-0698">rRNA processing</keyword>
<dbReference type="PANTHER" id="PTHR12801:SF45">
    <property type="entry name" value="RNA EXONUCLEASE 4"/>
    <property type="match status" value="1"/>
</dbReference>
<evidence type="ECO:0000256" key="6">
    <source>
        <dbReference type="ARBA" id="ARBA00022801"/>
    </source>
</evidence>
<evidence type="ECO:0000256" key="4">
    <source>
        <dbReference type="ARBA" id="ARBA00022552"/>
    </source>
</evidence>
<keyword evidence="8" id="KW-0539">Nucleus</keyword>
<organism evidence="12 13">
    <name type="scientific">Spirodela intermedia</name>
    <name type="common">Intermediate duckweed</name>
    <dbReference type="NCBI Taxonomy" id="51605"/>
    <lineage>
        <taxon>Eukaryota</taxon>
        <taxon>Viridiplantae</taxon>
        <taxon>Streptophyta</taxon>
        <taxon>Embryophyta</taxon>
        <taxon>Tracheophyta</taxon>
        <taxon>Spermatophyta</taxon>
        <taxon>Magnoliopsida</taxon>
        <taxon>Liliopsida</taxon>
        <taxon>Araceae</taxon>
        <taxon>Lemnoideae</taxon>
        <taxon>Spirodela</taxon>
    </lineage>
</organism>
<dbReference type="InterPro" id="IPR047021">
    <property type="entry name" value="REXO1/3/4-like"/>
</dbReference>
<comment type="similarity">
    <text evidence="2">Belongs to the REXO4 family.</text>
</comment>
<evidence type="ECO:0000256" key="1">
    <source>
        <dbReference type="ARBA" id="ARBA00004123"/>
    </source>
</evidence>
<evidence type="ECO:0000256" key="9">
    <source>
        <dbReference type="ARBA" id="ARBA00025599"/>
    </source>
</evidence>
<keyword evidence="13" id="KW-1185">Reference proteome</keyword>
<dbReference type="GO" id="GO:0008408">
    <property type="term" value="F:3'-5' exonuclease activity"/>
    <property type="evidence" value="ECO:0007669"/>
    <property type="project" value="InterPro"/>
</dbReference>
<feature type="compositionally biased region" description="Basic residues" evidence="10">
    <location>
        <begin position="232"/>
        <end position="250"/>
    </location>
</feature>
<gene>
    <name evidence="12" type="ORF">SI8410_09013229</name>
</gene>
<dbReference type="Proteomes" id="UP000663760">
    <property type="component" value="Chromosome 9"/>
</dbReference>
<dbReference type="CDD" id="cd06144">
    <property type="entry name" value="REX4_like"/>
    <property type="match status" value="1"/>
</dbReference>
<dbReference type="InterPro" id="IPR012337">
    <property type="entry name" value="RNaseH-like_sf"/>
</dbReference>
<dbReference type="InterPro" id="IPR037431">
    <property type="entry name" value="REX4_DEDDh_dom"/>
</dbReference>
<comment type="function">
    <text evidence="9">Exoribonuclease involved in ribosome biosynthesis. Involved in the processing of ITS1, the internal transcribed spacer localized between the 18S and 5.8S rRNAs.</text>
</comment>
<feature type="region of interest" description="Disordered" evidence="10">
    <location>
        <begin position="232"/>
        <end position="257"/>
    </location>
</feature>
<dbReference type="PANTHER" id="PTHR12801">
    <property type="entry name" value="RNA EXONUCLEASE REXO1 / RECO3 FAMILY MEMBER-RELATED"/>
    <property type="match status" value="1"/>
</dbReference>
<dbReference type="GO" id="GO:0003676">
    <property type="term" value="F:nucleic acid binding"/>
    <property type="evidence" value="ECO:0007669"/>
    <property type="project" value="InterPro"/>
</dbReference>
<keyword evidence="7" id="KW-0269">Exonuclease</keyword>
<evidence type="ECO:0000256" key="3">
    <source>
        <dbReference type="ARBA" id="ARBA00016937"/>
    </source>
</evidence>
<evidence type="ECO:0000313" key="13">
    <source>
        <dbReference type="Proteomes" id="UP000663760"/>
    </source>
</evidence>
<evidence type="ECO:0000256" key="7">
    <source>
        <dbReference type="ARBA" id="ARBA00022839"/>
    </source>
</evidence>
<keyword evidence="6" id="KW-0378">Hydrolase</keyword>
<dbReference type="SUPFAM" id="SSF53098">
    <property type="entry name" value="Ribonuclease H-like"/>
    <property type="match status" value="1"/>
</dbReference>